<feature type="active site" description="Nucleophile" evidence="9">
    <location>
        <position position="34"/>
    </location>
</feature>
<accession>A0A1H3FSA4</accession>
<dbReference type="GO" id="GO:0045454">
    <property type="term" value="P:cell redox homeostasis"/>
    <property type="evidence" value="ECO:0007669"/>
    <property type="project" value="TreeGrafter"/>
</dbReference>
<keyword evidence="4" id="KW-0249">Electron transport</keyword>
<evidence type="ECO:0000256" key="6">
    <source>
        <dbReference type="ARBA" id="ARBA00023284"/>
    </source>
</evidence>
<dbReference type="EMBL" id="FNOU01000011">
    <property type="protein sequence ID" value="SDX93044.1"/>
    <property type="molecule type" value="Genomic_DNA"/>
</dbReference>
<protein>
    <recommendedName>
        <fullName evidence="2 7">Thioredoxin</fullName>
    </recommendedName>
</protein>
<dbReference type="PANTHER" id="PTHR45663">
    <property type="entry name" value="GEO12009P1"/>
    <property type="match status" value="1"/>
</dbReference>
<feature type="active site" description="Nucleophile" evidence="9">
    <location>
        <position position="31"/>
    </location>
</feature>
<feature type="site" description="Deprotonates C-terminal active site Cys" evidence="9">
    <location>
        <position position="25"/>
    </location>
</feature>
<evidence type="ECO:0000313" key="12">
    <source>
        <dbReference type="EMBL" id="SDX93044.1"/>
    </source>
</evidence>
<dbReference type="Pfam" id="PF00085">
    <property type="entry name" value="Thioredoxin"/>
    <property type="match status" value="1"/>
</dbReference>
<proteinExistence type="inferred from homology"/>
<dbReference type="NCBIfam" id="TIGR01068">
    <property type="entry name" value="thioredoxin"/>
    <property type="match status" value="1"/>
</dbReference>
<evidence type="ECO:0000313" key="13">
    <source>
        <dbReference type="Proteomes" id="UP000199652"/>
    </source>
</evidence>
<dbReference type="PANTHER" id="PTHR45663:SF11">
    <property type="entry name" value="GEO12009P1"/>
    <property type="match status" value="1"/>
</dbReference>
<gene>
    <name evidence="12" type="ORF">SAMN04488579_11140</name>
</gene>
<dbReference type="RefSeq" id="WP_090245245.1">
    <property type="nucleotide sequence ID" value="NZ_FNOU01000011.1"/>
</dbReference>
<keyword evidence="5 10" id="KW-1015">Disulfide bond</keyword>
<organism evidence="12 13">
    <name type="scientific">Eubacterium barkeri</name>
    <name type="common">Clostridium barkeri</name>
    <dbReference type="NCBI Taxonomy" id="1528"/>
    <lineage>
        <taxon>Bacteria</taxon>
        <taxon>Bacillati</taxon>
        <taxon>Bacillota</taxon>
        <taxon>Clostridia</taxon>
        <taxon>Eubacteriales</taxon>
        <taxon>Eubacteriaceae</taxon>
        <taxon>Eubacterium</taxon>
    </lineage>
</organism>
<dbReference type="PIRSF" id="PIRSF000077">
    <property type="entry name" value="Thioredoxin"/>
    <property type="match status" value="1"/>
</dbReference>
<keyword evidence="3" id="KW-0813">Transport</keyword>
<evidence type="ECO:0000256" key="2">
    <source>
        <dbReference type="ARBA" id="ARBA00020570"/>
    </source>
</evidence>
<dbReference type="Gene3D" id="3.40.30.10">
    <property type="entry name" value="Glutaredoxin"/>
    <property type="match status" value="1"/>
</dbReference>
<dbReference type="InterPro" id="IPR013766">
    <property type="entry name" value="Thioredoxin_domain"/>
</dbReference>
<feature type="site" description="Contributes to redox potential value" evidence="9">
    <location>
        <position position="32"/>
    </location>
</feature>
<evidence type="ECO:0000256" key="4">
    <source>
        <dbReference type="ARBA" id="ARBA00022982"/>
    </source>
</evidence>
<keyword evidence="13" id="KW-1185">Reference proteome</keyword>
<dbReference type="STRING" id="1528.SAMN04488579_11140"/>
<evidence type="ECO:0000256" key="9">
    <source>
        <dbReference type="PIRSR" id="PIRSR000077-1"/>
    </source>
</evidence>
<dbReference type="InterPro" id="IPR017937">
    <property type="entry name" value="Thioredoxin_CS"/>
</dbReference>
<evidence type="ECO:0000256" key="7">
    <source>
        <dbReference type="NCBIfam" id="TIGR01068"/>
    </source>
</evidence>
<dbReference type="PROSITE" id="PS00194">
    <property type="entry name" value="THIOREDOXIN_1"/>
    <property type="match status" value="1"/>
</dbReference>
<dbReference type="PROSITE" id="PS51352">
    <property type="entry name" value="THIOREDOXIN_2"/>
    <property type="match status" value="1"/>
</dbReference>
<dbReference type="GO" id="GO:0005829">
    <property type="term" value="C:cytosol"/>
    <property type="evidence" value="ECO:0007669"/>
    <property type="project" value="TreeGrafter"/>
</dbReference>
<dbReference type="InterPro" id="IPR005746">
    <property type="entry name" value="Thioredoxin"/>
</dbReference>
<comment type="similarity">
    <text evidence="1 8">Belongs to the thioredoxin family.</text>
</comment>
<dbReference type="SUPFAM" id="SSF52833">
    <property type="entry name" value="Thioredoxin-like"/>
    <property type="match status" value="1"/>
</dbReference>
<evidence type="ECO:0000256" key="8">
    <source>
        <dbReference type="PIRNR" id="PIRNR000077"/>
    </source>
</evidence>
<dbReference type="Proteomes" id="UP000199652">
    <property type="component" value="Unassembled WGS sequence"/>
</dbReference>
<feature type="disulfide bond" description="Redox-active" evidence="10">
    <location>
        <begin position="31"/>
        <end position="34"/>
    </location>
</feature>
<dbReference type="CDD" id="cd02947">
    <property type="entry name" value="TRX_family"/>
    <property type="match status" value="1"/>
</dbReference>
<reference evidence="13" key="1">
    <citation type="submission" date="2016-10" db="EMBL/GenBank/DDBJ databases">
        <authorList>
            <person name="Varghese N."/>
            <person name="Submissions S."/>
        </authorList>
    </citation>
    <scope>NUCLEOTIDE SEQUENCE [LARGE SCALE GENOMIC DNA]</scope>
    <source>
        <strain evidence="13">VPI 5359</strain>
    </source>
</reference>
<dbReference type="OrthoDB" id="9790390at2"/>
<feature type="site" description="Contributes to redox potential value" evidence="9">
    <location>
        <position position="33"/>
    </location>
</feature>
<name>A0A1H3FSA4_EUBBA</name>
<dbReference type="GO" id="GO:0015035">
    <property type="term" value="F:protein-disulfide reductase activity"/>
    <property type="evidence" value="ECO:0007669"/>
    <property type="project" value="UniProtKB-UniRule"/>
</dbReference>
<evidence type="ECO:0000256" key="10">
    <source>
        <dbReference type="PIRSR" id="PIRSR000077-4"/>
    </source>
</evidence>
<evidence type="ECO:0000259" key="11">
    <source>
        <dbReference type="PROSITE" id="PS51352"/>
    </source>
</evidence>
<feature type="domain" description="Thioredoxin" evidence="11">
    <location>
        <begin position="1"/>
        <end position="102"/>
    </location>
</feature>
<dbReference type="AlphaFoldDB" id="A0A1H3FSA4"/>
<sequence length="102" mass="11340">MSVTTLTNDNFEQEVTMHQGTVLVDFWASWCGPCKALSPVVDEIAREQKELKVAKVNIDEQPELARRFQVMSIPTLVVFKNGVLVNRSVGAIPKDAVLELAK</sequence>
<dbReference type="InterPro" id="IPR036249">
    <property type="entry name" value="Thioredoxin-like_sf"/>
</dbReference>
<dbReference type="FunFam" id="3.40.30.10:FF:000001">
    <property type="entry name" value="Thioredoxin"/>
    <property type="match status" value="1"/>
</dbReference>
<dbReference type="PRINTS" id="PR00421">
    <property type="entry name" value="THIOREDOXIN"/>
</dbReference>
<keyword evidence="6 10" id="KW-0676">Redox-active center</keyword>
<evidence type="ECO:0000256" key="3">
    <source>
        <dbReference type="ARBA" id="ARBA00022448"/>
    </source>
</evidence>
<evidence type="ECO:0000256" key="1">
    <source>
        <dbReference type="ARBA" id="ARBA00008987"/>
    </source>
</evidence>
<evidence type="ECO:0000256" key="5">
    <source>
        <dbReference type="ARBA" id="ARBA00023157"/>
    </source>
</evidence>